<dbReference type="AlphaFoldDB" id="A0AAD1BZY7"/>
<reference evidence="2" key="1">
    <citation type="submission" date="2015-05" db="EMBL/GenBank/DDBJ databases">
        <title>Draft genome sequencing of a biphenyl-degrading bacterium, Pseudomonas balearica KF707 (=NBRC110670).</title>
        <authorList>
            <person name="Kimura N."/>
            <person name="Hirose J."/>
            <person name="Watanabe T."/>
            <person name="Suenaga H."/>
            <person name="Fujihara H."/>
            <person name="Noguchi M."/>
            <person name="Hashimoto M."/>
            <person name="Shimodaira J."/>
            <person name="Tsuchikane K."/>
            <person name="Hosoyama A."/>
            <person name="Yamazoe A."/>
            <person name="Fujita N."/>
            <person name="Furukawa K."/>
        </authorList>
    </citation>
    <scope>NUCLEOTIDE SEQUENCE [LARGE SCALE GENOMIC DNA]</scope>
    <source>
        <strain evidence="2">DSM 10086 / NBRC 110670 / KF707</strain>
    </source>
</reference>
<dbReference type="KEGG" id="pfuw:KF707C_27050"/>
<protein>
    <submittedName>
        <fullName evidence="1">Uncharacterized protein</fullName>
    </submittedName>
</protein>
<gene>
    <name evidence="1" type="ORF">KF707C_27050</name>
</gene>
<dbReference type="Proteomes" id="UP000218554">
    <property type="component" value="Chromosome"/>
</dbReference>
<keyword evidence="2" id="KW-1185">Reference proteome</keyword>
<organism evidence="1 2">
    <name type="scientific">Metapseudomonas furukawaii</name>
    <name type="common">Pseudomonas furukawaii</name>
    <dbReference type="NCBI Taxonomy" id="1149133"/>
    <lineage>
        <taxon>Bacteria</taxon>
        <taxon>Pseudomonadati</taxon>
        <taxon>Pseudomonadota</taxon>
        <taxon>Gammaproteobacteria</taxon>
        <taxon>Pseudomonadales</taxon>
        <taxon>Pseudomonadaceae</taxon>
        <taxon>Metapseudomonas</taxon>
    </lineage>
</organism>
<sequence>MITLKQIRQLSPQNGDIFALPEGTPSEAVRRFVAHLARIHPHIRCAVVIGDLRKLEVSEMNALGWYRA</sequence>
<name>A0AAD1BZY7_METFU</name>
<proteinExistence type="predicted"/>
<dbReference type="RefSeq" id="WP_004421787.1">
    <property type="nucleotide sequence ID" value="NZ_AJMR01000170.1"/>
</dbReference>
<accession>A0AAD1BZY7</accession>
<evidence type="ECO:0000313" key="2">
    <source>
        <dbReference type="Proteomes" id="UP000218554"/>
    </source>
</evidence>
<evidence type="ECO:0000313" key="1">
    <source>
        <dbReference type="EMBL" id="BAU74393.1"/>
    </source>
</evidence>
<dbReference type="EMBL" id="AP014862">
    <property type="protein sequence ID" value="BAU74393.1"/>
    <property type="molecule type" value="Genomic_DNA"/>
</dbReference>
<reference evidence="1 2" key="2">
    <citation type="journal article" date="2017" name="Int. J. Syst. Evol. Microbiol.">
        <title>Pseudomonas furukawaii sp. nov., a polychlorinated biphenyl-degrading bacterium isolated from biphenyl-contaminated soil in Japan.</title>
        <authorList>
            <person name="Kimura N."/>
            <person name="Watanabe T."/>
            <person name="Suenaga H."/>
            <person name="Fujihara H."/>
            <person name="Futagami T."/>
            <person name="Goto M."/>
            <person name="Hanada S."/>
            <person name="Hirose J."/>
        </authorList>
    </citation>
    <scope>NUCLEOTIDE SEQUENCE [LARGE SCALE GENOMIC DNA]</scope>
    <source>
        <strain evidence="2">DSM 10086 / NBRC 110670 / KF707</strain>
    </source>
</reference>